<feature type="non-terminal residue" evidence="3">
    <location>
        <position position="569"/>
    </location>
</feature>
<evidence type="ECO:0000259" key="2">
    <source>
        <dbReference type="Pfam" id="PF00437"/>
    </source>
</evidence>
<dbReference type="PANTHER" id="PTHR30486:SF6">
    <property type="entry name" value="TYPE IV PILUS RETRACTATION ATPASE PILT"/>
    <property type="match status" value="1"/>
</dbReference>
<dbReference type="Proteomes" id="UP000050360">
    <property type="component" value="Unassembled WGS sequence"/>
</dbReference>
<dbReference type="AlphaFoldDB" id="A0A0P8A4K8"/>
<proteinExistence type="inferred from homology"/>
<gene>
    <name evidence="3" type="ORF">MPEBLZ_04029</name>
</gene>
<accession>A0A0P8A4K8</accession>
<feature type="domain" description="Bacterial type II secretion system protein E" evidence="2">
    <location>
        <begin position="352"/>
        <end position="563"/>
    </location>
</feature>
<dbReference type="Gene3D" id="3.30.450.380">
    <property type="match status" value="1"/>
</dbReference>
<reference evidence="3 4" key="1">
    <citation type="submission" date="2015-09" db="EMBL/GenBank/DDBJ databases">
        <title>A metagenomics-based metabolic model of nitrate-dependent anaerobic oxidation of methane by Methanoperedens-like archaea.</title>
        <authorList>
            <person name="Arshad A."/>
            <person name="Speth D.R."/>
            <person name="De Graaf R.M."/>
            <person name="Op Den Camp H.J."/>
            <person name="Jetten M.S."/>
            <person name="Welte C.U."/>
        </authorList>
    </citation>
    <scope>NUCLEOTIDE SEQUENCE [LARGE SCALE GENOMIC DNA]</scope>
</reference>
<name>A0A0P8A4K8_9EURY</name>
<evidence type="ECO:0000256" key="1">
    <source>
        <dbReference type="ARBA" id="ARBA00006611"/>
    </source>
</evidence>
<dbReference type="PANTHER" id="PTHR30486">
    <property type="entry name" value="TWITCHING MOTILITY PROTEIN PILT"/>
    <property type="match status" value="1"/>
</dbReference>
<dbReference type="GO" id="GO:0016887">
    <property type="term" value="F:ATP hydrolysis activity"/>
    <property type="evidence" value="ECO:0007669"/>
    <property type="project" value="InterPro"/>
</dbReference>
<comment type="similarity">
    <text evidence="1">Belongs to the GSP E family.</text>
</comment>
<dbReference type="Gene3D" id="3.40.50.300">
    <property type="entry name" value="P-loop containing nucleotide triphosphate hydrolases"/>
    <property type="match status" value="1"/>
</dbReference>
<dbReference type="SUPFAM" id="SSF52540">
    <property type="entry name" value="P-loop containing nucleoside triphosphate hydrolases"/>
    <property type="match status" value="1"/>
</dbReference>
<evidence type="ECO:0000313" key="3">
    <source>
        <dbReference type="EMBL" id="KPQ41419.1"/>
    </source>
</evidence>
<comment type="caution">
    <text evidence="3">The sequence shown here is derived from an EMBL/GenBank/DDBJ whole genome shotgun (WGS) entry which is preliminary data.</text>
</comment>
<sequence length="569" mass="64174">MDTKQINRKMALHTASIVDALKSLTGKKKDEERICSYKVRKYKHQRIIILDCKNCKSGSSSITDPACREYIFQILNCEPAANRLVLSHLFDRDYEMENLDFLYLLARFINNIHEYKNSEFGMQGEQYKARKEWFLSIINASTSDPVKAYSEIREKIKTLQKSNTQATIESDFISLLEKMISSVPMLADRIKGEVESPEYYRNIIKSLVRPGFSTTRIYTAPPSNTEFLERYEVQRSCGRILPITIYTLTDRPESLYFTIPPEYDNMRPVELEIIESVRKKLMRHRPKDINFSESANSRDYFARLGTQMISEEAREKDLKLTPDEINVLSDILAKYTTGLGILEDVLSDERVTDVYVNSPADINPIHVVVDGEECFSNIYLSQDDIDSMITRFRAISGRPFGEANPVLDMDLPEFKTRVSVIGDPLSSGGLAYAFRKHARNPWTLPKLINTGSITPLAAGLLSFLMDGQSSVLVAGGVGSGKTSLLCALLLEIPQKYRILTIEDTPELPIENLQKLGCKIQAMNTKSAVGGTNIEVNPETALRAALRMGNATLVLGEVRGPEVKVLYEAM</sequence>
<dbReference type="InterPro" id="IPR001482">
    <property type="entry name" value="T2SS/T4SS_dom"/>
</dbReference>
<dbReference type="Pfam" id="PF00437">
    <property type="entry name" value="T2SSE"/>
    <property type="match status" value="1"/>
</dbReference>
<organism evidence="3 4">
    <name type="scientific">Candidatus Methanoperedens nitratireducens</name>
    <dbReference type="NCBI Taxonomy" id="1392998"/>
    <lineage>
        <taxon>Archaea</taxon>
        <taxon>Methanobacteriati</taxon>
        <taxon>Methanobacteriota</taxon>
        <taxon>Stenosarchaea group</taxon>
        <taxon>Methanomicrobia</taxon>
        <taxon>Methanosarcinales</taxon>
        <taxon>ANME-2 cluster</taxon>
        <taxon>Candidatus Methanoperedentaceae</taxon>
        <taxon>Candidatus Methanoperedens</taxon>
    </lineage>
</organism>
<protein>
    <submittedName>
        <fullName evidence="3">Type IV secretion system protein</fullName>
    </submittedName>
</protein>
<dbReference type="EMBL" id="LKCM01000363">
    <property type="protein sequence ID" value="KPQ41419.1"/>
    <property type="molecule type" value="Genomic_DNA"/>
</dbReference>
<evidence type="ECO:0000313" key="4">
    <source>
        <dbReference type="Proteomes" id="UP000050360"/>
    </source>
</evidence>
<dbReference type="InterPro" id="IPR050921">
    <property type="entry name" value="T4SS_GSP_E_ATPase"/>
</dbReference>
<dbReference type="InterPro" id="IPR027417">
    <property type="entry name" value="P-loop_NTPase"/>
</dbReference>